<protein>
    <submittedName>
        <fullName evidence="1">Uncharacterized protein</fullName>
    </submittedName>
</protein>
<organism evidence="1 2">
    <name type="scientific">Staurois parvus</name>
    <dbReference type="NCBI Taxonomy" id="386267"/>
    <lineage>
        <taxon>Eukaryota</taxon>
        <taxon>Metazoa</taxon>
        <taxon>Chordata</taxon>
        <taxon>Craniata</taxon>
        <taxon>Vertebrata</taxon>
        <taxon>Euteleostomi</taxon>
        <taxon>Amphibia</taxon>
        <taxon>Batrachia</taxon>
        <taxon>Anura</taxon>
        <taxon>Neobatrachia</taxon>
        <taxon>Ranoidea</taxon>
        <taxon>Ranidae</taxon>
        <taxon>Staurois</taxon>
    </lineage>
</organism>
<reference evidence="1" key="1">
    <citation type="submission" date="2023-05" db="EMBL/GenBank/DDBJ databases">
        <authorList>
            <person name="Stuckert A."/>
        </authorList>
    </citation>
    <scope>NUCLEOTIDE SEQUENCE</scope>
</reference>
<evidence type="ECO:0000313" key="1">
    <source>
        <dbReference type="EMBL" id="CAI9622697.1"/>
    </source>
</evidence>
<dbReference type="EMBL" id="CATNWA010021438">
    <property type="protein sequence ID" value="CAI9622697.1"/>
    <property type="molecule type" value="Genomic_DNA"/>
</dbReference>
<gene>
    <name evidence="1" type="ORF">SPARVUS_LOCUS16325683</name>
</gene>
<name>A0ABN9HPH8_9NEOB</name>
<proteinExistence type="predicted"/>
<accession>A0ABN9HPH8</accession>
<dbReference type="Proteomes" id="UP001162483">
    <property type="component" value="Unassembled WGS sequence"/>
</dbReference>
<keyword evidence="2" id="KW-1185">Reference proteome</keyword>
<evidence type="ECO:0000313" key="2">
    <source>
        <dbReference type="Proteomes" id="UP001162483"/>
    </source>
</evidence>
<sequence>MTPPWCPQIMVQISLCSLRSSDSSIPPSSSSSSFISSLTSYFRISQVFHTDSQNPPHLSGQVCVLLIEMRVMSCDLPESSSPLRSAGR</sequence>
<comment type="caution">
    <text evidence="1">The sequence shown here is derived from an EMBL/GenBank/DDBJ whole genome shotgun (WGS) entry which is preliminary data.</text>
</comment>